<feature type="transmembrane region" description="Helical" evidence="1">
    <location>
        <begin position="39"/>
        <end position="61"/>
    </location>
</feature>
<comment type="caution">
    <text evidence="2">The sequence shown here is derived from an EMBL/GenBank/DDBJ whole genome shotgun (WGS) entry which is preliminary data.</text>
</comment>
<protein>
    <submittedName>
        <fullName evidence="2">Uncharacterized protein</fullName>
    </submittedName>
</protein>
<dbReference type="Proteomes" id="UP000251213">
    <property type="component" value="Unassembled WGS sequence"/>
</dbReference>
<sequence length="109" mass="12230">MKRFLISVGLSLLTGCIILTAVFVYGSIEEIINTGRTSFFELAALIILLVLLIYIIGYLLYGLGEGNTLMSFIQPGTFLEILFSCSFGIVYYSVNFIAKKLFLLLRENR</sequence>
<keyword evidence="3" id="KW-1185">Reference proteome</keyword>
<reference evidence="2 3" key="1">
    <citation type="submission" date="2018-06" db="EMBL/GenBank/DDBJ databases">
        <title>Thermoflavimicrobium daqus sp. nov., a thermophilic microbe isolated from Moutai-flavour Daqu.</title>
        <authorList>
            <person name="Wang X."/>
            <person name="Zhou H."/>
        </authorList>
    </citation>
    <scope>NUCLEOTIDE SEQUENCE [LARGE SCALE GENOMIC DNA]</scope>
    <source>
        <strain evidence="2 3">FBKL4.011</strain>
    </source>
</reference>
<keyword evidence="1" id="KW-1133">Transmembrane helix</keyword>
<gene>
    <name evidence="2" type="ORF">DL897_16120</name>
</gene>
<dbReference type="RefSeq" id="WP_113660154.1">
    <property type="nucleotide sequence ID" value="NZ_KZ845675.1"/>
</dbReference>
<feature type="transmembrane region" description="Helical" evidence="1">
    <location>
        <begin position="6"/>
        <end position="27"/>
    </location>
</feature>
<feature type="transmembrane region" description="Helical" evidence="1">
    <location>
        <begin position="81"/>
        <end position="105"/>
    </location>
</feature>
<organism evidence="2 3">
    <name type="scientific">Thermoflavimicrobium daqui</name>
    <dbReference type="NCBI Taxonomy" id="2137476"/>
    <lineage>
        <taxon>Bacteria</taxon>
        <taxon>Bacillati</taxon>
        <taxon>Bacillota</taxon>
        <taxon>Bacilli</taxon>
        <taxon>Bacillales</taxon>
        <taxon>Thermoactinomycetaceae</taxon>
        <taxon>Thermoflavimicrobium</taxon>
    </lineage>
</organism>
<name>A0A364K1B9_9BACL</name>
<dbReference type="EMBL" id="QJKK01000013">
    <property type="protein sequence ID" value="RAL21481.1"/>
    <property type="molecule type" value="Genomic_DNA"/>
</dbReference>
<accession>A0A364K1B9</accession>
<evidence type="ECO:0000313" key="3">
    <source>
        <dbReference type="Proteomes" id="UP000251213"/>
    </source>
</evidence>
<evidence type="ECO:0000313" key="2">
    <source>
        <dbReference type="EMBL" id="RAL21481.1"/>
    </source>
</evidence>
<dbReference type="AlphaFoldDB" id="A0A364K1B9"/>
<evidence type="ECO:0000256" key="1">
    <source>
        <dbReference type="SAM" id="Phobius"/>
    </source>
</evidence>
<proteinExistence type="predicted"/>
<keyword evidence="1" id="KW-0472">Membrane</keyword>
<keyword evidence="1" id="KW-0812">Transmembrane</keyword>
<reference evidence="2 3" key="2">
    <citation type="submission" date="2018-06" db="EMBL/GenBank/DDBJ databases">
        <authorList>
            <person name="Zhirakovskaya E."/>
        </authorList>
    </citation>
    <scope>NUCLEOTIDE SEQUENCE [LARGE SCALE GENOMIC DNA]</scope>
    <source>
        <strain evidence="2 3">FBKL4.011</strain>
    </source>
</reference>
<dbReference type="PROSITE" id="PS51257">
    <property type="entry name" value="PROKAR_LIPOPROTEIN"/>
    <property type="match status" value="1"/>
</dbReference>